<dbReference type="InterPro" id="IPR013217">
    <property type="entry name" value="Methyltransf_12"/>
</dbReference>
<dbReference type="KEGG" id="vg:24172077"/>
<protein>
    <recommendedName>
        <fullName evidence="1">Methyltransferase type 12 domain-containing protein</fullName>
    </recommendedName>
</protein>
<dbReference type="RefSeq" id="YP_009134438.1">
    <property type="nucleotide sequence ID" value="NC_026927.1"/>
</dbReference>
<reference evidence="4 5" key="1">
    <citation type="submission" date="2013-12" db="EMBL/GenBank/DDBJ databases">
        <title>Ecological redundancy of diverse viral populations within a natural community.</title>
        <authorList>
            <person name="Gregory A.C."/>
            <person name="LaButti K."/>
            <person name="Copeland A."/>
            <person name="Woyke T."/>
            <person name="Sullivan M.B."/>
        </authorList>
    </citation>
    <scope>NUCLEOTIDE SEQUENCE [LARGE SCALE GENOMIC DNA]</scope>
    <source>
        <strain evidence="2">Syn7803C58</strain>
        <strain evidence="3">Syn7803C90</strain>
    </source>
</reference>
<dbReference type="CDD" id="cd02440">
    <property type="entry name" value="AdoMet_MTases"/>
    <property type="match status" value="1"/>
</dbReference>
<accession>A0A0E3EVZ8</accession>
<gene>
    <name evidence="2" type="ORF">Syn7803C58_219</name>
    <name evidence="3" type="ORF">Syn7803C90_227</name>
</gene>
<dbReference type="PANTHER" id="PTHR43861">
    <property type="entry name" value="TRANS-ACONITATE 2-METHYLTRANSFERASE-RELATED"/>
    <property type="match status" value="1"/>
</dbReference>
<dbReference type="Proteomes" id="UP000185320">
    <property type="component" value="Segment"/>
</dbReference>
<evidence type="ECO:0000313" key="4">
    <source>
        <dbReference type="Proteomes" id="UP000185318"/>
    </source>
</evidence>
<dbReference type="GeneID" id="24172077"/>
<evidence type="ECO:0000313" key="5">
    <source>
        <dbReference type="Proteomes" id="UP000185320"/>
    </source>
</evidence>
<keyword evidence="5" id="KW-1185">Reference proteome</keyword>
<dbReference type="SUPFAM" id="SSF53335">
    <property type="entry name" value="S-adenosyl-L-methionine-dependent methyltransferases"/>
    <property type="match status" value="1"/>
</dbReference>
<sequence length="207" mass="24030">MSNFASAKQFIKNGIDTQQESISGGGSTMASTVAFRYFLPKYIKQYGIESILDIGCGDWHWMSTIREEFPDVDYEGWDASEDMINPMTEKYGTENTRFEVKDIIDNKYPKVDLVIARDVLFHLKEDYLKKVLKNISKAGVKYLLATTFPGLPKNEELTPKKYDGWGFRPINLDIEPYNMKDYCINDFKETTAPNRGYHRHVYLYEVK</sequence>
<dbReference type="EMBL" id="KJ019037">
    <property type="protein sequence ID" value="AIX16744.1"/>
    <property type="molecule type" value="Genomic_DNA"/>
</dbReference>
<dbReference type="Pfam" id="PF08242">
    <property type="entry name" value="Methyltransf_12"/>
    <property type="match status" value="1"/>
</dbReference>
<name>A0A0E3EVZ8_9CAUD</name>
<proteinExistence type="predicted"/>
<evidence type="ECO:0000313" key="2">
    <source>
        <dbReference type="EMBL" id="AIX16744.1"/>
    </source>
</evidence>
<dbReference type="Proteomes" id="UP000185318">
    <property type="component" value="Segment"/>
</dbReference>
<organism evidence="2 4">
    <name type="scientific">Synechococcus phage ACG-2014f</name>
    <dbReference type="NCBI Taxonomy" id="1493511"/>
    <lineage>
        <taxon>Viruses</taxon>
        <taxon>Duplodnaviria</taxon>
        <taxon>Heunggongvirae</taxon>
        <taxon>Uroviricota</taxon>
        <taxon>Caudoviricetes</taxon>
        <taxon>Pantevenvirales</taxon>
        <taxon>Kyanoviridae</taxon>
        <taxon>Atlauavirus</taxon>
        <taxon>Atlauavirus tusconc8</taxon>
    </lineage>
</organism>
<feature type="domain" description="Methyltransferase type 12" evidence="1">
    <location>
        <begin position="52"/>
        <end position="137"/>
    </location>
</feature>
<dbReference type="EMBL" id="KJ019059">
    <property type="protein sequence ID" value="AIX21838.1"/>
    <property type="molecule type" value="Genomic_DNA"/>
</dbReference>
<evidence type="ECO:0000259" key="1">
    <source>
        <dbReference type="Pfam" id="PF08242"/>
    </source>
</evidence>
<dbReference type="Gene3D" id="3.40.50.150">
    <property type="entry name" value="Vaccinia Virus protein VP39"/>
    <property type="match status" value="1"/>
</dbReference>
<evidence type="ECO:0000313" key="3">
    <source>
        <dbReference type="EMBL" id="AIX21838.1"/>
    </source>
</evidence>
<dbReference type="InterPro" id="IPR029063">
    <property type="entry name" value="SAM-dependent_MTases_sf"/>
</dbReference>
<dbReference type="OrthoDB" id="37095at10239"/>